<protein>
    <submittedName>
        <fullName evidence="2">ZZ6</fullName>
    </submittedName>
</protein>
<dbReference type="EMBL" id="GU144016">
    <property type="protein sequence ID" value="ACZ28703.1"/>
    <property type="molecule type" value="Genomic_DNA"/>
</dbReference>
<name>D1MGL5_BACPU</name>
<feature type="compositionally biased region" description="Basic residues" evidence="1">
    <location>
        <begin position="41"/>
        <end position="50"/>
    </location>
</feature>
<sequence length="99" mass="11746">MYQDKKRHDCFYMYQDKKRHDSDSVKIAQKAGETANFSKTKTSKPKRPKTKPNFPAWGDFFFDFFHSIHSVQFLNTMPNLTKPDFQNTAAFTSLTKWRD</sequence>
<accession>D1MGL5</accession>
<proteinExistence type="predicted"/>
<organism evidence="2">
    <name type="scientific">Bacillus pumilus</name>
    <name type="common">Bacillus mesentericus</name>
    <dbReference type="NCBI Taxonomy" id="1408"/>
    <lineage>
        <taxon>Bacteria</taxon>
        <taxon>Bacillati</taxon>
        <taxon>Bacillota</taxon>
        <taxon>Bacilli</taxon>
        <taxon>Bacillales</taxon>
        <taxon>Bacillaceae</taxon>
        <taxon>Bacillus</taxon>
    </lineage>
</organism>
<dbReference type="AlphaFoldDB" id="D1MGL5"/>
<evidence type="ECO:0000256" key="1">
    <source>
        <dbReference type="SAM" id="MobiDB-lite"/>
    </source>
</evidence>
<feature type="region of interest" description="Disordered" evidence="1">
    <location>
        <begin position="30"/>
        <end position="50"/>
    </location>
</feature>
<evidence type="ECO:0000313" key="2">
    <source>
        <dbReference type="EMBL" id="ACZ28703.1"/>
    </source>
</evidence>
<reference evidence="2" key="1">
    <citation type="journal article" date="2010" name="Plasmid">
        <title>Characterization of a cryptic plasmid pPZZ84 from Bacillus pumilus.</title>
        <authorList>
            <person name="Zhang Z.H."/>
            <person name="Tian W."/>
            <person name="Liu D.Y."/>
            <person name="Liu Y.C."/>
            <person name="Shen Q.R."/>
            <person name="Shen B."/>
        </authorList>
    </citation>
    <scope>NUCLEOTIDE SEQUENCE</scope>
    <source>
        <strain evidence="2">ZZ84</strain>
        <plasmid evidence="2">pPZZ84</plasmid>
    </source>
</reference>
<keyword evidence="2" id="KW-0614">Plasmid</keyword>
<geneLocation type="plasmid" evidence="2">
    <name>pPZZ84</name>
</geneLocation>